<comment type="caution">
    <text evidence="1">The sequence shown here is derived from an EMBL/GenBank/DDBJ whole genome shotgun (WGS) entry which is preliminary data.</text>
</comment>
<proteinExistence type="predicted"/>
<gene>
    <name evidence="1" type="ORF">NUZ5A_51239</name>
</gene>
<dbReference type="Proteomes" id="UP000655759">
    <property type="component" value="Unassembled WGS sequence"/>
</dbReference>
<organism evidence="1 2">
    <name type="scientific">Candidatus Nitrosotenuis uzonensis</name>
    <dbReference type="NCBI Taxonomy" id="1407055"/>
    <lineage>
        <taxon>Archaea</taxon>
        <taxon>Nitrososphaerota</taxon>
        <taxon>Candidatus Nitrosotenuis</taxon>
    </lineage>
</organism>
<evidence type="ECO:0000313" key="1">
    <source>
        <dbReference type="EMBL" id="CAE6502122.1"/>
    </source>
</evidence>
<sequence>MVDLNRRVFGSFSFKDVYGETPPLSEIRHKLESEFDSAVGCLGEKNRTQLEFLLEEQTRIKRELDVRAGSMALPQDKLTVFTDIVSRYVGAIRAALEKTK</sequence>
<evidence type="ECO:0000313" key="2">
    <source>
        <dbReference type="Proteomes" id="UP000655759"/>
    </source>
</evidence>
<dbReference type="AlphaFoldDB" id="A0A812F4V3"/>
<reference evidence="1" key="1">
    <citation type="submission" date="2021-02" db="EMBL/GenBank/DDBJ databases">
        <authorList>
            <person name="Han P."/>
        </authorList>
    </citation>
    <scope>NUCLEOTIDE SEQUENCE</scope>
    <source>
        <strain evidence="1">Candidatus Nitrosotenuis uzonensis 5A</strain>
    </source>
</reference>
<dbReference type="EMBL" id="CAJNAQ010000005">
    <property type="protein sequence ID" value="CAE6502122.1"/>
    <property type="molecule type" value="Genomic_DNA"/>
</dbReference>
<accession>A0A812F4V3</accession>
<protein>
    <submittedName>
        <fullName evidence="1">Uncharacterized protein</fullName>
    </submittedName>
</protein>
<name>A0A812F4V3_9ARCH</name>